<name>A0ABT9XNF6_9BACI</name>
<reference evidence="1 2" key="1">
    <citation type="submission" date="2023-07" db="EMBL/GenBank/DDBJ databases">
        <title>Genomic Encyclopedia of Type Strains, Phase IV (KMG-IV): sequencing the most valuable type-strain genomes for metagenomic binning, comparative biology and taxonomic classification.</title>
        <authorList>
            <person name="Goeker M."/>
        </authorList>
    </citation>
    <scope>NUCLEOTIDE SEQUENCE [LARGE SCALE GENOMIC DNA]</scope>
    <source>
        <strain evidence="1 2">DSM 27594</strain>
    </source>
</reference>
<keyword evidence="2" id="KW-1185">Reference proteome</keyword>
<comment type="caution">
    <text evidence="1">The sequence shown here is derived from an EMBL/GenBank/DDBJ whole genome shotgun (WGS) entry which is preliminary data.</text>
</comment>
<proteinExistence type="predicted"/>
<evidence type="ECO:0008006" key="3">
    <source>
        <dbReference type="Google" id="ProtNLM"/>
    </source>
</evidence>
<accession>A0ABT9XNF6</accession>
<sequence length="68" mass="8285">MKSKVFENDEEMFIEEEEFFGGDEDKEFEEIFQKWKDLGKVPENEDDKDDAYYTAFCEFIIEYGKQFN</sequence>
<organism evidence="1 2">
    <name type="scientific">Neobacillus ginsengisoli</name>
    <dbReference type="NCBI Taxonomy" id="904295"/>
    <lineage>
        <taxon>Bacteria</taxon>
        <taxon>Bacillati</taxon>
        <taxon>Bacillota</taxon>
        <taxon>Bacilli</taxon>
        <taxon>Bacillales</taxon>
        <taxon>Bacillaceae</taxon>
        <taxon>Neobacillus</taxon>
    </lineage>
</organism>
<gene>
    <name evidence="1" type="ORF">J2S10_000179</name>
</gene>
<protein>
    <recommendedName>
        <fullName evidence="3">YozE SAM-like domain-containing protein</fullName>
    </recommendedName>
</protein>
<evidence type="ECO:0000313" key="1">
    <source>
        <dbReference type="EMBL" id="MDQ0197074.1"/>
    </source>
</evidence>
<evidence type="ECO:0000313" key="2">
    <source>
        <dbReference type="Proteomes" id="UP001224122"/>
    </source>
</evidence>
<dbReference type="EMBL" id="JAUSTW010000001">
    <property type="protein sequence ID" value="MDQ0197074.1"/>
    <property type="molecule type" value="Genomic_DNA"/>
</dbReference>
<dbReference type="Proteomes" id="UP001224122">
    <property type="component" value="Unassembled WGS sequence"/>
</dbReference>
<dbReference type="RefSeq" id="WP_307403758.1">
    <property type="nucleotide sequence ID" value="NZ_JAUSTW010000001.1"/>
</dbReference>